<evidence type="ECO:0000313" key="1">
    <source>
        <dbReference type="EMBL" id="OUN03852.1"/>
    </source>
</evidence>
<organism evidence="1 2">
    <name type="scientific">Alistipes onderdonkii</name>
    <dbReference type="NCBI Taxonomy" id="328813"/>
    <lineage>
        <taxon>Bacteria</taxon>
        <taxon>Pseudomonadati</taxon>
        <taxon>Bacteroidota</taxon>
        <taxon>Bacteroidia</taxon>
        <taxon>Bacteroidales</taxon>
        <taxon>Rikenellaceae</taxon>
        <taxon>Alistipes</taxon>
    </lineage>
</organism>
<accession>A0A1Y3QVY5</accession>
<name>A0A1Y3QVY5_9BACT</name>
<protein>
    <submittedName>
        <fullName evidence="1">Uncharacterized protein</fullName>
    </submittedName>
</protein>
<dbReference type="EMBL" id="NFHB01000003">
    <property type="protein sequence ID" value="OUN03852.1"/>
    <property type="molecule type" value="Genomic_DNA"/>
</dbReference>
<evidence type="ECO:0000313" key="2">
    <source>
        <dbReference type="Proteomes" id="UP000195772"/>
    </source>
</evidence>
<gene>
    <name evidence="1" type="ORF">B5G41_05145</name>
</gene>
<dbReference type="OrthoDB" id="1071361at2"/>
<dbReference type="AlphaFoldDB" id="A0A1Y3QVY5"/>
<proteinExistence type="predicted"/>
<reference evidence="2" key="1">
    <citation type="submission" date="2017-04" db="EMBL/GenBank/DDBJ databases">
        <title>Function of individual gut microbiota members based on whole genome sequencing of pure cultures obtained from chicken caecum.</title>
        <authorList>
            <person name="Medvecky M."/>
            <person name="Cejkova D."/>
            <person name="Polansky O."/>
            <person name="Karasova D."/>
            <person name="Kubasova T."/>
            <person name="Cizek A."/>
            <person name="Rychlik I."/>
        </authorList>
    </citation>
    <scope>NUCLEOTIDE SEQUENCE [LARGE SCALE GENOMIC DNA]</scope>
    <source>
        <strain evidence="2">An90</strain>
    </source>
</reference>
<dbReference type="RefSeq" id="WP_087401637.1">
    <property type="nucleotide sequence ID" value="NZ_NFHB01000003.1"/>
</dbReference>
<dbReference type="Proteomes" id="UP000195772">
    <property type="component" value="Unassembled WGS sequence"/>
</dbReference>
<dbReference type="PROSITE" id="PS51257">
    <property type="entry name" value="PROKAR_LIPOPROTEIN"/>
    <property type="match status" value="1"/>
</dbReference>
<sequence>MKKILFTLLPCCAVLCSCVEKNTEALFTEATLTAVLPDSLQMVRFQATAVFTNANTRRSISSSDFRDGVLAIRLQKGIYSIKIGSGSTVEYIVKSTGESHMRQVTADARAALLRDAESVSVDLLWYENAVSGSAGADR</sequence>
<comment type="caution">
    <text evidence="1">The sequence shown here is derived from an EMBL/GenBank/DDBJ whole genome shotgun (WGS) entry which is preliminary data.</text>
</comment>